<sequence length="190" mass="21149">MSPNNERRTKDETVSFGGFVRPLEMGDLVQLKPILEHWVKSRDTGQPLPEEVLEDLQLMEDSVNRLNDYRYFTAVGVKGEVVGVIGMRPPDSRMLALDFLQTDKPVELVNAYVDPKQRGGKGVGRALVGMLEQAAVVQGYTEVVLNSGPRYRDTGWGFYDKLPGYQRVGVAIGYFGKDGDAPVWKKSLVS</sequence>
<dbReference type="Pfam" id="PF00583">
    <property type="entry name" value="Acetyltransf_1"/>
    <property type="match status" value="1"/>
</dbReference>
<dbReference type="SUPFAM" id="SSF55729">
    <property type="entry name" value="Acyl-CoA N-acyltransferases (Nat)"/>
    <property type="match status" value="1"/>
</dbReference>
<proteinExistence type="predicted"/>
<dbReference type="GO" id="GO:0016747">
    <property type="term" value="F:acyltransferase activity, transferring groups other than amino-acyl groups"/>
    <property type="evidence" value="ECO:0007669"/>
    <property type="project" value="InterPro"/>
</dbReference>
<accession>A0A1F5F3R8</accession>
<protein>
    <recommendedName>
        <fullName evidence="1">N-acetyltransferase domain-containing protein</fullName>
    </recommendedName>
</protein>
<evidence type="ECO:0000313" key="2">
    <source>
        <dbReference type="EMBL" id="OGD74311.1"/>
    </source>
</evidence>
<evidence type="ECO:0000259" key="1">
    <source>
        <dbReference type="PROSITE" id="PS51186"/>
    </source>
</evidence>
<dbReference type="InterPro" id="IPR016181">
    <property type="entry name" value="Acyl_CoA_acyltransferase"/>
</dbReference>
<dbReference type="InterPro" id="IPR000182">
    <property type="entry name" value="GNAT_dom"/>
</dbReference>
<dbReference type="CDD" id="cd04301">
    <property type="entry name" value="NAT_SF"/>
    <property type="match status" value="1"/>
</dbReference>
<name>A0A1F5F3R8_9BACT</name>
<gene>
    <name evidence="2" type="ORF">A2228_02115</name>
</gene>
<dbReference type="Proteomes" id="UP000176191">
    <property type="component" value="Unassembled WGS sequence"/>
</dbReference>
<organism evidence="2 3">
    <name type="scientific">Candidatus Collierbacteria bacterium RIFOXYA2_FULL_46_10</name>
    <dbReference type="NCBI Taxonomy" id="1817726"/>
    <lineage>
        <taxon>Bacteria</taxon>
        <taxon>Candidatus Collieribacteriota</taxon>
    </lineage>
</organism>
<reference evidence="2 3" key="1">
    <citation type="journal article" date="2016" name="Nat. Commun.">
        <title>Thousands of microbial genomes shed light on interconnected biogeochemical processes in an aquifer system.</title>
        <authorList>
            <person name="Anantharaman K."/>
            <person name="Brown C.T."/>
            <person name="Hug L.A."/>
            <person name="Sharon I."/>
            <person name="Castelle C.J."/>
            <person name="Probst A.J."/>
            <person name="Thomas B.C."/>
            <person name="Singh A."/>
            <person name="Wilkins M.J."/>
            <person name="Karaoz U."/>
            <person name="Brodie E.L."/>
            <person name="Williams K.H."/>
            <person name="Hubbard S.S."/>
            <person name="Banfield J.F."/>
        </authorList>
    </citation>
    <scope>NUCLEOTIDE SEQUENCE [LARGE SCALE GENOMIC DNA]</scope>
</reference>
<dbReference type="AlphaFoldDB" id="A0A1F5F3R8"/>
<dbReference type="EMBL" id="MFAK01000037">
    <property type="protein sequence ID" value="OGD74311.1"/>
    <property type="molecule type" value="Genomic_DNA"/>
</dbReference>
<dbReference type="PROSITE" id="PS51186">
    <property type="entry name" value="GNAT"/>
    <property type="match status" value="1"/>
</dbReference>
<evidence type="ECO:0000313" key="3">
    <source>
        <dbReference type="Proteomes" id="UP000176191"/>
    </source>
</evidence>
<feature type="domain" description="N-acetyltransferase" evidence="1">
    <location>
        <begin position="18"/>
        <end position="189"/>
    </location>
</feature>
<dbReference type="Gene3D" id="3.40.630.30">
    <property type="match status" value="1"/>
</dbReference>
<comment type="caution">
    <text evidence="2">The sequence shown here is derived from an EMBL/GenBank/DDBJ whole genome shotgun (WGS) entry which is preliminary data.</text>
</comment>